<dbReference type="GO" id="GO:0003700">
    <property type="term" value="F:DNA-binding transcription factor activity"/>
    <property type="evidence" value="ECO:0007669"/>
    <property type="project" value="TreeGrafter"/>
</dbReference>
<keyword evidence="2" id="KW-0238">DNA-binding</keyword>
<name>A0A0B5FFS2_9BURK</name>
<dbReference type="Gene3D" id="3.30.450.40">
    <property type="match status" value="1"/>
</dbReference>
<dbReference type="PANTHER" id="PTHR30136">
    <property type="entry name" value="HELIX-TURN-HELIX TRANSCRIPTIONAL REGULATOR, ICLR FAMILY"/>
    <property type="match status" value="1"/>
</dbReference>
<gene>
    <name evidence="6" type="ORF">EJE83_11335</name>
    <name evidence="7" type="ORF">PAP18089_00720</name>
</gene>
<reference evidence="6 8" key="1">
    <citation type="submission" date="2018-12" db="EMBL/GenBank/DDBJ databases">
        <title>Whole genome sequence of a Pandoraea apista isolate from a patient with cystic fibrosis.</title>
        <authorList>
            <person name="Kenna D.T."/>
            <person name="Turton J.F."/>
        </authorList>
    </citation>
    <scope>NUCLEOTIDE SEQUENCE [LARGE SCALE GENOMIC DNA]</scope>
    <source>
        <strain evidence="6 8">Pa13324</strain>
    </source>
</reference>
<dbReference type="InterPro" id="IPR029016">
    <property type="entry name" value="GAF-like_dom_sf"/>
</dbReference>
<dbReference type="KEGG" id="papi:SG18_11205"/>
<evidence type="ECO:0000256" key="2">
    <source>
        <dbReference type="ARBA" id="ARBA00023125"/>
    </source>
</evidence>
<evidence type="ECO:0000313" key="9">
    <source>
        <dbReference type="Proteomes" id="UP000364291"/>
    </source>
</evidence>
<dbReference type="GeneID" id="47016623"/>
<dbReference type="OrthoDB" id="9807558at2"/>
<dbReference type="AlphaFoldDB" id="A0A0B5FFS2"/>
<dbReference type="PANTHER" id="PTHR30136:SF35">
    <property type="entry name" value="HTH-TYPE TRANSCRIPTIONAL REGULATOR RV1719"/>
    <property type="match status" value="1"/>
</dbReference>
<accession>A0A0B5FFS2</accession>
<dbReference type="PROSITE" id="PS51077">
    <property type="entry name" value="HTH_ICLR"/>
    <property type="match status" value="1"/>
</dbReference>
<dbReference type="RefSeq" id="WP_042114225.1">
    <property type="nucleotide sequence ID" value="NZ_CABPSX010000001.1"/>
</dbReference>
<evidence type="ECO:0000259" key="5">
    <source>
        <dbReference type="PROSITE" id="PS51078"/>
    </source>
</evidence>
<dbReference type="GO" id="GO:0045892">
    <property type="term" value="P:negative regulation of DNA-templated transcription"/>
    <property type="evidence" value="ECO:0007669"/>
    <property type="project" value="TreeGrafter"/>
</dbReference>
<dbReference type="SUPFAM" id="SSF55781">
    <property type="entry name" value="GAF domain-like"/>
    <property type="match status" value="1"/>
</dbReference>
<sequence>MDYTVASVDTALSLLSLVGECPGLGVTELAQRAGLNKSRAFRLLATLEQHRWVVREGSPVTYVLGAQALVLGVAGHEQVNLVKVAHRHLQALNRALNENIQLRVRDGLESLCVARVESTHELRVHGVVGNRRPLYVGASGRVLLAFASEDVRAQVLGRPRKRFTAGTLIERDELAAELLNVRRQDCAVSFGELAPEAVSVAVPVRDASGEVIASLSASGPSSRMTRELLPDISSRLSACAAEISTALGYQIPVPEALSA</sequence>
<dbReference type="STRING" id="93218.XM39_11405"/>
<feature type="domain" description="HTH iclR-type" evidence="4">
    <location>
        <begin position="5"/>
        <end position="66"/>
    </location>
</feature>
<keyword evidence="1" id="KW-0805">Transcription regulation</keyword>
<evidence type="ECO:0000256" key="3">
    <source>
        <dbReference type="ARBA" id="ARBA00023163"/>
    </source>
</evidence>
<evidence type="ECO:0000313" key="7">
    <source>
        <dbReference type="EMBL" id="VVG69763.1"/>
    </source>
</evidence>
<organism evidence="7 9">
    <name type="scientific">Pandoraea apista</name>
    <dbReference type="NCBI Taxonomy" id="93218"/>
    <lineage>
        <taxon>Bacteria</taxon>
        <taxon>Pseudomonadati</taxon>
        <taxon>Pseudomonadota</taxon>
        <taxon>Betaproteobacteria</taxon>
        <taxon>Burkholderiales</taxon>
        <taxon>Burkholderiaceae</taxon>
        <taxon>Pandoraea</taxon>
    </lineage>
</organism>
<proteinExistence type="predicted"/>
<dbReference type="InterPro" id="IPR036388">
    <property type="entry name" value="WH-like_DNA-bd_sf"/>
</dbReference>
<dbReference type="PROSITE" id="PS51078">
    <property type="entry name" value="ICLR_ED"/>
    <property type="match status" value="1"/>
</dbReference>
<dbReference type="SMART" id="SM00346">
    <property type="entry name" value="HTH_ICLR"/>
    <property type="match status" value="1"/>
</dbReference>
<keyword evidence="3" id="KW-0804">Transcription</keyword>
<dbReference type="InterPro" id="IPR036390">
    <property type="entry name" value="WH_DNA-bd_sf"/>
</dbReference>
<feature type="domain" description="IclR-ED" evidence="5">
    <location>
        <begin position="67"/>
        <end position="249"/>
    </location>
</feature>
<evidence type="ECO:0000259" key="4">
    <source>
        <dbReference type="PROSITE" id="PS51077"/>
    </source>
</evidence>
<dbReference type="GO" id="GO:0003677">
    <property type="term" value="F:DNA binding"/>
    <property type="evidence" value="ECO:0007669"/>
    <property type="project" value="UniProtKB-KW"/>
</dbReference>
<evidence type="ECO:0000313" key="8">
    <source>
        <dbReference type="Proteomes" id="UP000270216"/>
    </source>
</evidence>
<protein>
    <submittedName>
        <fullName evidence="7">IclR family transcriptional regulator</fullName>
    </submittedName>
</protein>
<evidence type="ECO:0000256" key="1">
    <source>
        <dbReference type="ARBA" id="ARBA00023015"/>
    </source>
</evidence>
<keyword evidence="8" id="KW-1185">Reference proteome</keyword>
<dbReference type="EMBL" id="RWHX01000016">
    <property type="protein sequence ID" value="RSK81683.1"/>
    <property type="molecule type" value="Genomic_DNA"/>
</dbReference>
<dbReference type="InterPro" id="IPR050707">
    <property type="entry name" value="HTH_MetabolicPath_Reg"/>
</dbReference>
<dbReference type="InterPro" id="IPR005471">
    <property type="entry name" value="Tscrpt_reg_IclR_N"/>
</dbReference>
<dbReference type="Pfam" id="PF09339">
    <property type="entry name" value="HTH_IclR"/>
    <property type="match status" value="1"/>
</dbReference>
<dbReference type="SUPFAM" id="SSF46785">
    <property type="entry name" value="Winged helix' DNA-binding domain"/>
    <property type="match status" value="1"/>
</dbReference>
<dbReference type="EMBL" id="CABPSX010000001">
    <property type="protein sequence ID" value="VVG69763.1"/>
    <property type="molecule type" value="Genomic_DNA"/>
</dbReference>
<evidence type="ECO:0000313" key="6">
    <source>
        <dbReference type="EMBL" id="RSK81683.1"/>
    </source>
</evidence>
<dbReference type="Gene3D" id="1.10.10.10">
    <property type="entry name" value="Winged helix-like DNA-binding domain superfamily/Winged helix DNA-binding domain"/>
    <property type="match status" value="1"/>
</dbReference>
<dbReference type="InterPro" id="IPR014757">
    <property type="entry name" value="Tscrpt_reg_IclR_C"/>
</dbReference>
<dbReference type="Pfam" id="PF01614">
    <property type="entry name" value="IclR_C"/>
    <property type="match status" value="1"/>
</dbReference>
<dbReference type="Proteomes" id="UP000270216">
    <property type="component" value="Unassembled WGS sequence"/>
</dbReference>
<reference evidence="7 9" key="2">
    <citation type="submission" date="2019-08" db="EMBL/GenBank/DDBJ databases">
        <authorList>
            <person name="Peeters C."/>
        </authorList>
    </citation>
    <scope>NUCLEOTIDE SEQUENCE [LARGE SCALE GENOMIC DNA]</scope>
    <source>
        <strain evidence="7 9">LMG 18089</strain>
    </source>
</reference>
<dbReference type="Proteomes" id="UP000364291">
    <property type="component" value="Unassembled WGS sequence"/>
</dbReference>